<reference evidence="1" key="1">
    <citation type="journal article" date="2023" name="Plant J.">
        <title>The genome of the king protea, Protea cynaroides.</title>
        <authorList>
            <person name="Chang J."/>
            <person name="Duong T.A."/>
            <person name="Schoeman C."/>
            <person name="Ma X."/>
            <person name="Roodt D."/>
            <person name="Barker N."/>
            <person name="Li Z."/>
            <person name="Van de Peer Y."/>
            <person name="Mizrachi E."/>
        </authorList>
    </citation>
    <scope>NUCLEOTIDE SEQUENCE</scope>
    <source>
        <tissue evidence="1">Young leaves</tissue>
    </source>
</reference>
<name>A0A9Q0KFR9_9MAGN</name>
<comment type="caution">
    <text evidence="1">The sequence shown here is derived from an EMBL/GenBank/DDBJ whole genome shotgun (WGS) entry which is preliminary data.</text>
</comment>
<keyword evidence="2" id="KW-1185">Reference proteome</keyword>
<gene>
    <name evidence="1" type="ORF">NE237_002796</name>
</gene>
<accession>A0A9Q0KFR9</accession>
<evidence type="ECO:0000313" key="2">
    <source>
        <dbReference type="Proteomes" id="UP001141806"/>
    </source>
</evidence>
<organism evidence="1 2">
    <name type="scientific">Protea cynaroides</name>
    <dbReference type="NCBI Taxonomy" id="273540"/>
    <lineage>
        <taxon>Eukaryota</taxon>
        <taxon>Viridiplantae</taxon>
        <taxon>Streptophyta</taxon>
        <taxon>Embryophyta</taxon>
        <taxon>Tracheophyta</taxon>
        <taxon>Spermatophyta</taxon>
        <taxon>Magnoliopsida</taxon>
        <taxon>Proteales</taxon>
        <taxon>Proteaceae</taxon>
        <taxon>Protea</taxon>
    </lineage>
</organism>
<dbReference type="EMBL" id="JAMYWD010000005">
    <property type="protein sequence ID" value="KAJ4969697.1"/>
    <property type="molecule type" value="Genomic_DNA"/>
</dbReference>
<dbReference type="AlphaFoldDB" id="A0A9Q0KFR9"/>
<dbReference type="Proteomes" id="UP001141806">
    <property type="component" value="Unassembled WGS sequence"/>
</dbReference>
<evidence type="ECO:0000313" key="1">
    <source>
        <dbReference type="EMBL" id="KAJ4969697.1"/>
    </source>
</evidence>
<proteinExistence type="predicted"/>
<sequence>MIRKRADCHTVSETVARQLQSWLHQTDGKATSPLFLESKCCRWDILVINQKNSNASFATPPLNQPTHSHVEAYWDLTVMAPTDNRVCPTGVFSSSKNMLLISNGSFKTDTKAAGWSSLLIHNGDRLMIISNFGNAGSAAECEARYNEEGVCTTRNM</sequence>
<protein>
    <submittedName>
        <fullName evidence="1">Uncharacterized protein</fullName>
    </submittedName>
</protein>